<dbReference type="InterPro" id="IPR012347">
    <property type="entry name" value="Ferritin-like"/>
</dbReference>
<keyword evidence="2" id="KW-1185">Reference proteome</keyword>
<dbReference type="EMBL" id="CP051774">
    <property type="protein sequence ID" value="QJE95143.1"/>
    <property type="molecule type" value="Genomic_DNA"/>
</dbReference>
<dbReference type="RefSeq" id="WP_169453364.1">
    <property type="nucleotide sequence ID" value="NZ_CP051774.1"/>
</dbReference>
<accession>A0A858RG77</accession>
<dbReference type="InterPro" id="IPR010287">
    <property type="entry name" value="DUF892_YciF-like"/>
</dbReference>
<dbReference type="Proteomes" id="UP000501812">
    <property type="component" value="Chromosome"/>
</dbReference>
<sequence length="177" mass="19617">MIVSGTLDADLFMEEVMNICNPIDLFFDQLRDICSVESQVILTLPDLAERADSTNLHRWLVSHEEKAVHQKESVISIFERHGKNPCGDICKAMKGLIDGGNEHLAKTCDTVVRDLLLVAHCNRIKYYEIAAYGFATDLAGSIGLSWDQQELAAILEEERKSIRALTGIAAGLFGARI</sequence>
<dbReference type="AlphaFoldDB" id="A0A858RG77"/>
<dbReference type="Gene3D" id="1.20.1260.10">
    <property type="match status" value="1"/>
</dbReference>
<evidence type="ECO:0000313" key="1">
    <source>
        <dbReference type="EMBL" id="QJE95143.1"/>
    </source>
</evidence>
<evidence type="ECO:0000313" key="2">
    <source>
        <dbReference type="Proteomes" id="UP000501812"/>
    </source>
</evidence>
<dbReference type="PANTHER" id="PTHR30565">
    <property type="entry name" value="PROTEIN YCIF"/>
    <property type="match status" value="1"/>
</dbReference>
<dbReference type="PANTHER" id="PTHR30565:SF9">
    <property type="entry name" value="PROTEIN YCIF"/>
    <property type="match status" value="1"/>
</dbReference>
<protein>
    <submittedName>
        <fullName evidence="1">DUF892 family protein</fullName>
    </submittedName>
</protein>
<dbReference type="Pfam" id="PF05974">
    <property type="entry name" value="DUF892"/>
    <property type="match status" value="1"/>
</dbReference>
<name>A0A858RG77_9BACT</name>
<dbReference type="SUPFAM" id="SSF47240">
    <property type="entry name" value="Ferritin-like"/>
    <property type="match status" value="1"/>
</dbReference>
<dbReference type="InterPro" id="IPR009078">
    <property type="entry name" value="Ferritin-like_SF"/>
</dbReference>
<dbReference type="KEGG" id="luo:HHL09_04935"/>
<reference evidence="1 2" key="1">
    <citation type="submission" date="2020-04" db="EMBL/GenBank/DDBJ databases">
        <title>Luteolibacter sp. G-1-1-1 isolated from soil.</title>
        <authorList>
            <person name="Dahal R.H."/>
        </authorList>
    </citation>
    <scope>NUCLEOTIDE SEQUENCE [LARGE SCALE GENOMIC DNA]</scope>
    <source>
        <strain evidence="1 2">G-1-1-1</strain>
    </source>
</reference>
<proteinExistence type="predicted"/>
<organism evidence="1 2">
    <name type="scientific">Luteolibacter luteus</name>
    <dbReference type="NCBI Taxonomy" id="2728835"/>
    <lineage>
        <taxon>Bacteria</taxon>
        <taxon>Pseudomonadati</taxon>
        <taxon>Verrucomicrobiota</taxon>
        <taxon>Verrucomicrobiia</taxon>
        <taxon>Verrucomicrobiales</taxon>
        <taxon>Verrucomicrobiaceae</taxon>
        <taxon>Luteolibacter</taxon>
    </lineage>
</organism>
<dbReference type="InterPro" id="IPR047114">
    <property type="entry name" value="YciF"/>
</dbReference>
<gene>
    <name evidence="1" type="ORF">HHL09_04935</name>
</gene>